<accession>A0A6C0D967</accession>
<proteinExistence type="predicted"/>
<organism evidence="1">
    <name type="scientific">viral metagenome</name>
    <dbReference type="NCBI Taxonomy" id="1070528"/>
    <lineage>
        <taxon>unclassified sequences</taxon>
        <taxon>metagenomes</taxon>
        <taxon>organismal metagenomes</taxon>
    </lineage>
</organism>
<protein>
    <submittedName>
        <fullName evidence="1">Uncharacterized protein</fullName>
    </submittedName>
</protein>
<evidence type="ECO:0000313" key="1">
    <source>
        <dbReference type="EMBL" id="QHT13358.1"/>
    </source>
</evidence>
<reference evidence="1" key="1">
    <citation type="journal article" date="2020" name="Nature">
        <title>Giant virus diversity and host interactions through global metagenomics.</title>
        <authorList>
            <person name="Schulz F."/>
            <person name="Roux S."/>
            <person name="Paez-Espino D."/>
            <person name="Jungbluth S."/>
            <person name="Walsh D.A."/>
            <person name="Denef V.J."/>
            <person name="McMahon K.D."/>
            <person name="Konstantinidis K.T."/>
            <person name="Eloe-Fadrosh E.A."/>
            <person name="Kyrpides N.C."/>
            <person name="Woyke T."/>
        </authorList>
    </citation>
    <scope>NUCLEOTIDE SEQUENCE</scope>
    <source>
        <strain evidence="1">GVMAG-M-3300023174-131</strain>
    </source>
</reference>
<sequence length="296" mass="34902">MINLYGSIGYTYLESINNQNPRNILLLSDMHSQLSYCSDSIKISDWFMNKLDSNNILLEEVPREDVKLKELFSEAEHTQDLKNMYLNNSDIIHALDIRPFLIPFSWELIELSLRGGGLENSQEQDINLLKYLNLIEDFYNFKHDKVSKYLGEIYNQDYIKNNKYLGSHMQVIYNGYLEYKKNNSRFLNQEILELYNNNKHVLEEINNLLDNIMEYFTIAKIYKLKDNKKNILIHAGLAHTEKILFWLVKLYEYKIISNKGVNNLQELDNVKITNGCLKLPTIIDNHLSTINYKNLN</sequence>
<name>A0A6C0D967_9ZZZZ</name>
<dbReference type="EMBL" id="MN739566">
    <property type="protein sequence ID" value="QHT13358.1"/>
    <property type="molecule type" value="Genomic_DNA"/>
</dbReference>
<dbReference type="AlphaFoldDB" id="A0A6C0D967"/>